<evidence type="ECO:0000313" key="1">
    <source>
        <dbReference type="EMBL" id="KAJ8642110.1"/>
    </source>
</evidence>
<keyword evidence="2" id="KW-1185">Reference proteome</keyword>
<evidence type="ECO:0000313" key="2">
    <source>
        <dbReference type="Proteomes" id="UP001234297"/>
    </source>
</evidence>
<protein>
    <submittedName>
        <fullName evidence="1">Uncharacterized protein</fullName>
    </submittedName>
</protein>
<organism evidence="1 2">
    <name type="scientific">Persea americana</name>
    <name type="common">Avocado</name>
    <dbReference type="NCBI Taxonomy" id="3435"/>
    <lineage>
        <taxon>Eukaryota</taxon>
        <taxon>Viridiplantae</taxon>
        <taxon>Streptophyta</taxon>
        <taxon>Embryophyta</taxon>
        <taxon>Tracheophyta</taxon>
        <taxon>Spermatophyta</taxon>
        <taxon>Magnoliopsida</taxon>
        <taxon>Magnoliidae</taxon>
        <taxon>Laurales</taxon>
        <taxon>Lauraceae</taxon>
        <taxon>Persea</taxon>
    </lineage>
</organism>
<reference evidence="1 2" key="1">
    <citation type="journal article" date="2022" name="Hortic Res">
        <title>A haplotype resolved chromosomal level avocado genome allows analysis of novel avocado genes.</title>
        <authorList>
            <person name="Nath O."/>
            <person name="Fletcher S.J."/>
            <person name="Hayward A."/>
            <person name="Shaw L.M."/>
            <person name="Masouleh A.K."/>
            <person name="Furtado A."/>
            <person name="Henry R.J."/>
            <person name="Mitter N."/>
        </authorList>
    </citation>
    <scope>NUCLEOTIDE SEQUENCE [LARGE SCALE GENOMIC DNA]</scope>
    <source>
        <strain evidence="2">cv. Hass</strain>
    </source>
</reference>
<comment type="caution">
    <text evidence="1">The sequence shown here is derived from an EMBL/GenBank/DDBJ whole genome shotgun (WGS) entry which is preliminary data.</text>
</comment>
<sequence>MHGSLVLIALLVIRVRSLVLIALLVIRVRAFNAWVLLDSCRQRTGTDLDSASVNQVKGKGFPNVTQVFWEQEQWKSMSGLWTIL</sequence>
<dbReference type="EMBL" id="CM056813">
    <property type="protein sequence ID" value="KAJ8642110.1"/>
    <property type="molecule type" value="Genomic_DNA"/>
</dbReference>
<name>A0ACC2M8W7_PERAE</name>
<accession>A0ACC2M8W7</accession>
<proteinExistence type="predicted"/>
<dbReference type="Proteomes" id="UP001234297">
    <property type="component" value="Chromosome 5"/>
</dbReference>
<gene>
    <name evidence="1" type="ORF">MRB53_018804</name>
</gene>